<evidence type="ECO:0000313" key="1">
    <source>
        <dbReference type="EMBL" id="TFU86969.1"/>
    </source>
</evidence>
<gene>
    <name evidence="1" type="ORF">E4T88_16095</name>
</gene>
<accession>A0A4Y9IJN2</accession>
<dbReference type="EMBL" id="SPPK01000007">
    <property type="protein sequence ID" value="TFU86969.1"/>
    <property type="molecule type" value="Genomic_DNA"/>
</dbReference>
<dbReference type="AlphaFoldDB" id="A0A4Y9IJN2"/>
<dbReference type="OrthoDB" id="1100383at2"/>
<evidence type="ECO:0000313" key="2">
    <source>
        <dbReference type="Proteomes" id="UP000298285"/>
    </source>
</evidence>
<sequence length="81" mass="9297">MAQSSFALLVLANEAFGYTHQQTLNSSYCMIMSMLKEYNFSMNQRNKTINGEEEINEGEEWTTVIDIDTGQPKRIKKVKSI</sequence>
<reference evidence="1 2" key="1">
    <citation type="submission" date="2019-03" db="EMBL/GenBank/DDBJ databases">
        <title>Diversity of the mouse oral microbiome.</title>
        <authorList>
            <person name="Joseph S."/>
            <person name="Aduse-Opoku J."/>
            <person name="Curtis M."/>
            <person name="Wade W."/>
            <person name="Hashim A."/>
        </authorList>
    </citation>
    <scope>NUCLEOTIDE SEQUENCE [LARGE SCALE GENOMIC DNA]</scope>
    <source>
        <strain evidence="1 2">P11</strain>
    </source>
</reference>
<dbReference type="RefSeq" id="WP_135107234.1">
    <property type="nucleotide sequence ID" value="NZ_JADGKW010000007.1"/>
</dbReference>
<proteinExistence type="predicted"/>
<dbReference type="Proteomes" id="UP000298285">
    <property type="component" value="Unassembled WGS sequence"/>
</dbReference>
<protein>
    <submittedName>
        <fullName evidence="1">Uncharacterized protein</fullName>
    </submittedName>
</protein>
<organism evidence="1 2">
    <name type="scientific">Dysgonomonas mossii</name>
    <dbReference type="NCBI Taxonomy" id="163665"/>
    <lineage>
        <taxon>Bacteria</taxon>
        <taxon>Pseudomonadati</taxon>
        <taxon>Bacteroidota</taxon>
        <taxon>Bacteroidia</taxon>
        <taxon>Bacteroidales</taxon>
        <taxon>Dysgonomonadaceae</taxon>
        <taxon>Dysgonomonas</taxon>
    </lineage>
</organism>
<name>A0A4Y9IJN2_9BACT</name>
<comment type="caution">
    <text evidence="1">The sequence shown here is derived from an EMBL/GenBank/DDBJ whole genome shotgun (WGS) entry which is preliminary data.</text>
</comment>